<dbReference type="EMBL" id="CP034338">
    <property type="protein sequence ID" value="AZL67461.1"/>
    <property type="molecule type" value="Genomic_DNA"/>
</dbReference>
<accession>A0A3S8UGR2</accession>
<organism evidence="1 2">
    <name type="scientific">Pseudomonas entomophila</name>
    <dbReference type="NCBI Taxonomy" id="312306"/>
    <lineage>
        <taxon>Bacteria</taxon>
        <taxon>Pseudomonadati</taxon>
        <taxon>Pseudomonadota</taxon>
        <taxon>Gammaproteobacteria</taxon>
        <taxon>Pseudomonadales</taxon>
        <taxon>Pseudomonadaceae</taxon>
        <taxon>Pseudomonas</taxon>
    </lineage>
</organism>
<proteinExistence type="predicted"/>
<reference evidence="1 2" key="1">
    <citation type="submission" date="2018-12" db="EMBL/GenBank/DDBJ databases">
        <authorList>
            <person name="Li S."/>
            <person name="Yang R."/>
            <person name="Chen G."/>
            <person name="Zou L."/>
            <person name="Zhang C."/>
            <person name="Chen Y."/>
            <person name="Liu Z."/>
            <person name="Li Y."/>
            <person name="Yan Y."/>
            <person name="Huang M."/>
            <person name="Chen T."/>
        </authorList>
    </citation>
    <scope>NUCLEOTIDE SEQUENCE [LARGE SCALE GENOMIC DNA]</scope>
    <source>
        <strain evidence="1 2">1257</strain>
    </source>
</reference>
<dbReference type="Proteomes" id="UP000268230">
    <property type="component" value="Chromosome"/>
</dbReference>
<name>A0A3S8UGR2_9PSED</name>
<gene>
    <name evidence="1" type="ORF">EJA05_06760</name>
</gene>
<dbReference type="AlphaFoldDB" id="A0A3S8UGR2"/>
<evidence type="ECO:0000313" key="1">
    <source>
        <dbReference type="EMBL" id="AZL67461.1"/>
    </source>
</evidence>
<dbReference type="KEGG" id="pory:EJA05_06760"/>
<dbReference type="OrthoDB" id="7033623at2"/>
<protein>
    <submittedName>
        <fullName evidence="1">Uncharacterized protein</fullName>
    </submittedName>
</protein>
<evidence type="ECO:0000313" key="2">
    <source>
        <dbReference type="Proteomes" id="UP000268230"/>
    </source>
</evidence>
<sequence>MTASAARYLWELLSYVVSAGLIAGKPAPTGTMLLQVSAIPVGAGSPANTGIARARHRGVIFAGKPAPTGAREHRNCLILLVLFPCRIVPPALRV</sequence>